<dbReference type="OrthoDB" id="9776213at2"/>
<feature type="domain" description="ABC transmembrane type-1" evidence="8">
    <location>
        <begin position="108"/>
        <end position="297"/>
    </location>
</feature>
<dbReference type="InterPro" id="IPR000515">
    <property type="entry name" value="MetI-like"/>
</dbReference>
<feature type="transmembrane region" description="Helical" evidence="7">
    <location>
        <begin position="32"/>
        <end position="53"/>
    </location>
</feature>
<evidence type="ECO:0000256" key="4">
    <source>
        <dbReference type="ARBA" id="ARBA00022692"/>
    </source>
</evidence>
<accession>A0A160SYX9</accession>
<dbReference type="GO" id="GO:0055085">
    <property type="term" value="P:transmembrane transport"/>
    <property type="evidence" value="ECO:0007669"/>
    <property type="project" value="InterPro"/>
</dbReference>
<comment type="similarity">
    <text evidence="7">Belongs to the binding-protein-dependent transport system permease family.</text>
</comment>
<dbReference type="PROSITE" id="PS50928">
    <property type="entry name" value="ABC_TM1"/>
    <property type="match status" value="1"/>
</dbReference>
<evidence type="ECO:0000256" key="7">
    <source>
        <dbReference type="RuleBase" id="RU363032"/>
    </source>
</evidence>
<proteinExistence type="inferred from homology"/>
<feature type="transmembrane region" description="Helical" evidence="7">
    <location>
        <begin position="234"/>
        <end position="254"/>
    </location>
</feature>
<feature type="transmembrane region" description="Helical" evidence="7">
    <location>
        <begin position="172"/>
        <end position="190"/>
    </location>
</feature>
<feature type="transmembrane region" description="Helical" evidence="7">
    <location>
        <begin position="279"/>
        <end position="300"/>
    </location>
</feature>
<dbReference type="RefSeq" id="WP_095041845.1">
    <property type="nucleotide sequence ID" value="NZ_LN890655.1"/>
</dbReference>
<evidence type="ECO:0000256" key="6">
    <source>
        <dbReference type="ARBA" id="ARBA00023136"/>
    </source>
</evidence>
<keyword evidence="3" id="KW-1003">Cell membrane</keyword>
<dbReference type="PANTHER" id="PTHR43386">
    <property type="entry name" value="OLIGOPEPTIDE TRANSPORT SYSTEM PERMEASE PROTEIN APPC"/>
    <property type="match status" value="1"/>
</dbReference>
<evidence type="ECO:0000313" key="10">
    <source>
        <dbReference type="Proteomes" id="UP000215027"/>
    </source>
</evidence>
<dbReference type="Gene3D" id="1.10.3720.10">
    <property type="entry name" value="MetI-like"/>
    <property type="match status" value="1"/>
</dbReference>
<sequence length="309" mass="33560">MTAAPSTSTSPAAPSRRARLRETVGIVRQSRAATVGLLMVTFWLVVGLISFVWTPYPPNASLFEQNLPPNRVNILGTDNLGRDTLSRLMVGTQVVLLKTRIPLGEETVSIPIGVAIWGVIGSLTLGTLLGQVAGYRRGRWDQGIMQLVDAFVALPGIVLYLVFIAALGRGDLIVILAITITGAPGVARLARSLTLDISTRDYIRAAETRGESHWYIMFREILPNARGPLLVDGMLRVGYAIFAIGTLGFLGLGLPPPDPDWGSMVNEARRFMYTTPWGVIWPSLAIASLVVGLSLLADGLREELTRYQR</sequence>
<evidence type="ECO:0000313" key="9">
    <source>
        <dbReference type="EMBL" id="CUS02202.2"/>
    </source>
</evidence>
<evidence type="ECO:0000259" key="8">
    <source>
        <dbReference type="PROSITE" id="PS50928"/>
    </source>
</evidence>
<comment type="subcellular location">
    <subcellularLocation>
        <location evidence="1 7">Cell membrane</location>
        <topology evidence="1 7">Multi-pass membrane protein</topology>
    </subcellularLocation>
</comment>
<dbReference type="PANTHER" id="PTHR43386:SF25">
    <property type="entry name" value="PEPTIDE ABC TRANSPORTER PERMEASE PROTEIN"/>
    <property type="match status" value="1"/>
</dbReference>
<evidence type="ECO:0000256" key="1">
    <source>
        <dbReference type="ARBA" id="ARBA00004651"/>
    </source>
</evidence>
<keyword evidence="10" id="KW-1185">Reference proteome</keyword>
<dbReference type="InterPro" id="IPR050366">
    <property type="entry name" value="BP-dependent_transpt_permease"/>
</dbReference>
<keyword evidence="2 7" id="KW-0813">Transport</keyword>
<protein>
    <submittedName>
        <fullName evidence="9">ABC transporter permease protein</fullName>
    </submittedName>
</protein>
<dbReference type="Proteomes" id="UP000215027">
    <property type="component" value="Chromosome I"/>
</dbReference>
<evidence type="ECO:0000256" key="5">
    <source>
        <dbReference type="ARBA" id="ARBA00022989"/>
    </source>
</evidence>
<evidence type="ECO:0000256" key="3">
    <source>
        <dbReference type="ARBA" id="ARBA00022475"/>
    </source>
</evidence>
<dbReference type="SUPFAM" id="SSF161098">
    <property type="entry name" value="MetI-like"/>
    <property type="match status" value="1"/>
</dbReference>
<evidence type="ECO:0000256" key="2">
    <source>
        <dbReference type="ARBA" id="ARBA00022448"/>
    </source>
</evidence>
<feature type="transmembrane region" description="Helical" evidence="7">
    <location>
        <begin position="147"/>
        <end position="166"/>
    </location>
</feature>
<gene>
    <name evidence="9" type="ORF">CFX0092_A0321</name>
</gene>
<dbReference type="AlphaFoldDB" id="A0A160SYX9"/>
<organism evidence="9 10">
    <name type="scientific">Candidatus Promineifilum breve</name>
    <dbReference type="NCBI Taxonomy" id="1806508"/>
    <lineage>
        <taxon>Bacteria</taxon>
        <taxon>Bacillati</taxon>
        <taxon>Chloroflexota</taxon>
        <taxon>Ardenticatenia</taxon>
        <taxon>Candidatus Promineifilales</taxon>
        <taxon>Candidatus Promineifilaceae</taxon>
        <taxon>Candidatus Promineifilum</taxon>
    </lineage>
</organism>
<name>A0A160SYX9_9CHLR</name>
<dbReference type="Pfam" id="PF00528">
    <property type="entry name" value="BPD_transp_1"/>
    <property type="match status" value="1"/>
</dbReference>
<dbReference type="CDD" id="cd06261">
    <property type="entry name" value="TM_PBP2"/>
    <property type="match status" value="1"/>
</dbReference>
<reference evidence="9" key="1">
    <citation type="submission" date="2016-01" db="EMBL/GenBank/DDBJ databases">
        <authorList>
            <person name="Mcilroy J.S."/>
            <person name="Karst M S."/>
            <person name="Albertsen M."/>
        </authorList>
    </citation>
    <scope>NUCLEOTIDE SEQUENCE</scope>
    <source>
        <strain evidence="9">Cfx-K</strain>
    </source>
</reference>
<dbReference type="KEGG" id="pbf:CFX0092_A0321"/>
<dbReference type="GO" id="GO:0005886">
    <property type="term" value="C:plasma membrane"/>
    <property type="evidence" value="ECO:0007669"/>
    <property type="project" value="UniProtKB-SubCell"/>
</dbReference>
<dbReference type="EMBL" id="LN890655">
    <property type="protein sequence ID" value="CUS02202.2"/>
    <property type="molecule type" value="Genomic_DNA"/>
</dbReference>
<keyword evidence="5 7" id="KW-1133">Transmembrane helix</keyword>
<feature type="transmembrane region" description="Helical" evidence="7">
    <location>
        <begin position="112"/>
        <end position="135"/>
    </location>
</feature>
<keyword evidence="4 7" id="KW-0812">Transmembrane</keyword>
<keyword evidence="6 7" id="KW-0472">Membrane</keyword>
<dbReference type="InterPro" id="IPR035906">
    <property type="entry name" value="MetI-like_sf"/>
</dbReference>